<evidence type="ECO:0000313" key="2">
    <source>
        <dbReference type="Proteomes" id="UP000238479"/>
    </source>
</evidence>
<protein>
    <submittedName>
        <fullName evidence="1">Uncharacterized protein</fullName>
    </submittedName>
</protein>
<accession>A0A2P6QMI9</accession>
<dbReference type="EMBL" id="PDCK01000043">
    <property type="protein sequence ID" value="PRQ35386.1"/>
    <property type="molecule type" value="Genomic_DNA"/>
</dbReference>
<dbReference type="AlphaFoldDB" id="A0A2P6QMI9"/>
<gene>
    <name evidence="1" type="ORF">RchiOBHm_Chr5g0079461</name>
</gene>
<keyword evidence="2" id="KW-1185">Reference proteome</keyword>
<comment type="caution">
    <text evidence="1">The sequence shown here is derived from an EMBL/GenBank/DDBJ whole genome shotgun (WGS) entry which is preliminary data.</text>
</comment>
<evidence type="ECO:0000313" key="1">
    <source>
        <dbReference type="EMBL" id="PRQ35386.1"/>
    </source>
</evidence>
<reference evidence="1 2" key="1">
    <citation type="journal article" date="2018" name="Nat. Genet.">
        <title>The Rosa genome provides new insights in the design of modern roses.</title>
        <authorList>
            <person name="Bendahmane M."/>
        </authorList>
    </citation>
    <scope>NUCLEOTIDE SEQUENCE [LARGE SCALE GENOMIC DNA]</scope>
    <source>
        <strain evidence="2">cv. Old Blush</strain>
    </source>
</reference>
<proteinExistence type="predicted"/>
<dbReference type="Proteomes" id="UP000238479">
    <property type="component" value="Chromosome 5"/>
</dbReference>
<organism evidence="1 2">
    <name type="scientific">Rosa chinensis</name>
    <name type="common">China rose</name>
    <dbReference type="NCBI Taxonomy" id="74649"/>
    <lineage>
        <taxon>Eukaryota</taxon>
        <taxon>Viridiplantae</taxon>
        <taxon>Streptophyta</taxon>
        <taxon>Embryophyta</taxon>
        <taxon>Tracheophyta</taxon>
        <taxon>Spermatophyta</taxon>
        <taxon>Magnoliopsida</taxon>
        <taxon>eudicotyledons</taxon>
        <taxon>Gunneridae</taxon>
        <taxon>Pentapetalae</taxon>
        <taxon>rosids</taxon>
        <taxon>fabids</taxon>
        <taxon>Rosales</taxon>
        <taxon>Rosaceae</taxon>
        <taxon>Rosoideae</taxon>
        <taxon>Rosoideae incertae sedis</taxon>
        <taxon>Rosa</taxon>
    </lineage>
</organism>
<dbReference type="Gramene" id="PRQ35386">
    <property type="protein sequence ID" value="PRQ35386"/>
    <property type="gene ID" value="RchiOBHm_Chr5g0079461"/>
</dbReference>
<name>A0A2P6QMI9_ROSCH</name>
<sequence>MYRWETGKFQKLTKKSETSANFIASTLNFLHPTLSNIPYIIVLWLNLNQLISGHIQSSPLFHAVKVFSPNRIRKSMEILH</sequence>